<keyword evidence="4" id="KW-0479">Metal-binding</keyword>
<feature type="domain" description="Heme haloperoxidase family profile" evidence="9">
    <location>
        <begin position="97"/>
        <end position="339"/>
    </location>
</feature>
<evidence type="ECO:0000313" key="11">
    <source>
        <dbReference type="Proteomes" id="UP000664521"/>
    </source>
</evidence>
<keyword evidence="8" id="KW-0732">Signal</keyword>
<dbReference type="OrthoDB" id="407298at2759"/>
<evidence type="ECO:0000256" key="7">
    <source>
        <dbReference type="ARBA" id="ARBA00025795"/>
    </source>
</evidence>
<organism evidence="10 11">
    <name type="scientific">Heterodermia speciosa</name>
    <dbReference type="NCBI Taxonomy" id="116794"/>
    <lineage>
        <taxon>Eukaryota</taxon>
        <taxon>Fungi</taxon>
        <taxon>Dikarya</taxon>
        <taxon>Ascomycota</taxon>
        <taxon>Pezizomycotina</taxon>
        <taxon>Lecanoromycetes</taxon>
        <taxon>OSLEUM clade</taxon>
        <taxon>Lecanoromycetidae</taxon>
        <taxon>Caliciales</taxon>
        <taxon>Physciaceae</taxon>
        <taxon>Heterodermia</taxon>
    </lineage>
</organism>
<dbReference type="PANTHER" id="PTHR33577:SF15">
    <property type="entry name" value="HEME HALOPEROXIDASE FAMILY PROFILE DOMAIN-CONTAINING PROTEIN"/>
    <property type="match status" value="1"/>
</dbReference>
<evidence type="ECO:0000256" key="1">
    <source>
        <dbReference type="ARBA" id="ARBA00001970"/>
    </source>
</evidence>
<dbReference type="AlphaFoldDB" id="A0A8H3G4W7"/>
<dbReference type="GO" id="GO:0004601">
    <property type="term" value="F:peroxidase activity"/>
    <property type="evidence" value="ECO:0007669"/>
    <property type="project" value="UniProtKB-KW"/>
</dbReference>
<name>A0A8H3G4W7_9LECA</name>
<evidence type="ECO:0000313" key="10">
    <source>
        <dbReference type="EMBL" id="CAF9933081.1"/>
    </source>
</evidence>
<evidence type="ECO:0000256" key="3">
    <source>
        <dbReference type="ARBA" id="ARBA00022617"/>
    </source>
</evidence>
<evidence type="ECO:0000256" key="8">
    <source>
        <dbReference type="SAM" id="SignalP"/>
    </source>
</evidence>
<evidence type="ECO:0000259" key="9">
    <source>
        <dbReference type="PROSITE" id="PS51405"/>
    </source>
</evidence>
<dbReference type="InterPro" id="IPR000028">
    <property type="entry name" value="Chloroperoxidase"/>
</dbReference>
<gene>
    <name evidence="10" type="ORF">HETSPECPRED_008525</name>
</gene>
<dbReference type="Proteomes" id="UP000664521">
    <property type="component" value="Unassembled WGS sequence"/>
</dbReference>
<dbReference type="Pfam" id="PF01328">
    <property type="entry name" value="Peroxidase_2"/>
    <property type="match status" value="1"/>
</dbReference>
<dbReference type="PANTHER" id="PTHR33577">
    <property type="entry name" value="STERIGMATOCYSTIN BIOSYNTHESIS PEROXIDASE STCC-RELATED"/>
    <property type="match status" value="1"/>
</dbReference>
<comment type="similarity">
    <text evidence="7">Belongs to the chloroperoxidase family.</text>
</comment>
<dbReference type="SUPFAM" id="SSF47571">
    <property type="entry name" value="Cloroperoxidase"/>
    <property type="match status" value="1"/>
</dbReference>
<dbReference type="Gene3D" id="1.10.489.10">
    <property type="entry name" value="Chloroperoxidase-like"/>
    <property type="match status" value="1"/>
</dbReference>
<keyword evidence="6" id="KW-0408">Iron</keyword>
<dbReference type="InterPro" id="IPR036851">
    <property type="entry name" value="Chloroperoxidase-like_sf"/>
</dbReference>
<keyword evidence="2" id="KW-0575">Peroxidase</keyword>
<feature type="signal peptide" evidence="8">
    <location>
        <begin position="1"/>
        <end position="17"/>
    </location>
</feature>
<proteinExistence type="inferred from homology"/>
<keyword evidence="3" id="KW-0349">Heme</keyword>
<dbReference type="PROSITE" id="PS51405">
    <property type="entry name" value="HEME_HALOPEROXIDASE"/>
    <property type="match status" value="1"/>
</dbReference>
<dbReference type="EMBL" id="CAJPDS010000066">
    <property type="protein sequence ID" value="CAF9933081.1"/>
    <property type="molecule type" value="Genomic_DNA"/>
</dbReference>
<keyword evidence="11" id="KW-1185">Reference proteome</keyword>
<sequence>MLKPIIVGLSALSLTTAFPWMADVPGLNPNMAKRMADERDILKRQTKPGCYAQSCCPNNPVHPGAAPLTAQFPYLGAKNGLPATRLGNIEVPADGDTAHDFQAPGALDIRGPCPGLNTMANHHFISHDGITNLNEMLDAQQNGWNVGYDLAMALAVIGIGLSGDPVTTKMSIGCDATPRTAATGSLLGQELGIDAHNKFEADTSLSRSDYFFNAPDDFTFNATLFAQMDKTTGANFNLVNMVKFMGQRYDDSKARNPNFYFGPKAVLLYGAASFLFRLFPNFTSGDTAPANLQNIGPFFGAVQTNTGTTAPKFKFSGGERFPEEWHNRQHPLTLANVADDFITMYGMNPVLLGGNVGTNNFGALGTTGTGVSGVTNSKFTGATQKQIICLIYQIATENVPSSIQTSLGSLPAAVVQFAASKLNPLSVFINAGCPLKPVGGT</sequence>
<evidence type="ECO:0000256" key="2">
    <source>
        <dbReference type="ARBA" id="ARBA00022559"/>
    </source>
</evidence>
<comment type="cofactor">
    <cofactor evidence="1">
        <name>heme b</name>
        <dbReference type="ChEBI" id="CHEBI:60344"/>
    </cofactor>
</comment>
<evidence type="ECO:0000256" key="4">
    <source>
        <dbReference type="ARBA" id="ARBA00022723"/>
    </source>
</evidence>
<evidence type="ECO:0000256" key="6">
    <source>
        <dbReference type="ARBA" id="ARBA00023004"/>
    </source>
</evidence>
<protein>
    <recommendedName>
        <fullName evidence="9">Heme haloperoxidase family profile domain-containing protein</fullName>
    </recommendedName>
</protein>
<accession>A0A8H3G4W7</accession>
<keyword evidence="5" id="KW-0560">Oxidoreductase</keyword>
<dbReference type="GO" id="GO:0046872">
    <property type="term" value="F:metal ion binding"/>
    <property type="evidence" value="ECO:0007669"/>
    <property type="project" value="UniProtKB-KW"/>
</dbReference>
<reference evidence="10" key="1">
    <citation type="submission" date="2021-03" db="EMBL/GenBank/DDBJ databases">
        <authorList>
            <person name="Tagirdzhanova G."/>
        </authorList>
    </citation>
    <scope>NUCLEOTIDE SEQUENCE</scope>
</reference>
<evidence type="ECO:0000256" key="5">
    <source>
        <dbReference type="ARBA" id="ARBA00023002"/>
    </source>
</evidence>
<comment type="caution">
    <text evidence="10">The sequence shown here is derived from an EMBL/GenBank/DDBJ whole genome shotgun (WGS) entry which is preliminary data.</text>
</comment>
<feature type="chain" id="PRO_5034046433" description="Heme haloperoxidase family profile domain-containing protein" evidence="8">
    <location>
        <begin position="18"/>
        <end position="441"/>
    </location>
</feature>